<dbReference type="OrthoDB" id="427276at2759"/>
<keyword evidence="2" id="KW-1185">Reference proteome</keyword>
<reference evidence="1" key="1">
    <citation type="submission" date="2021-02" db="EMBL/GenBank/DDBJ databases">
        <authorList>
            <person name="Dougan E. K."/>
            <person name="Rhodes N."/>
            <person name="Thang M."/>
            <person name="Chan C."/>
        </authorList>
    </citation>
    <scope>NUCLEOTIDE SEQUENCE</scope>
</reference>
<evidence type="ECO:0000313" key="2">
    <source>
        <dbReference type="Proteomes" id="UP000649617"/>
    </source>
</evidence>
<dbReference type="AlphaFoldDB" id="A0A812JVI0"/>
<proteinExistence type="predicted"/>
<sequence length="198" mass="22183">MATETMIAELPAQALMGSLPTLLGRYQLTKGEAYAAAREARKVPLLTKERGVALQLELMATYSSPAFQKQLHELGRTLGPASSKFRAALCRMVRHAQMEVIPTYGFEPSEEGVETMLRAFKSLEKDPDIEVNSVAIRDLLSLEAPPMEMNEKNKVIERPVTKHRILDMLRVQLIEFSKATFQADVDELKKCADYNSGR</sequence>
<evidence type="ECO:0000313" key="1">
    <source>
        <dbReference type="EMBL" id="CAE7209786.1"/>
    </source>
</evidence>
<comment type="caution">
    <text evidence="1">The sequence shown here is derived from an EMBL/GenBank/DDBJ whole genome shotgun (WGS) entry which is preliminary data.</text>
</comment>
<protein>
    <recommendedName>
        <fullName evidence="3">Protein C10</fullName>
    </recommendedName>
</protein>
<feature type="non-terminal residue" evidence="1">
    <location>
        <position position="1"/>
    </location>
</feature>
<dbReference type="EMBL" id="CAJNIZ010002367">
    <property type="protein sequence ID" value="CAE7209786.1"/>
    <property type="molecule type" value="Genomic_DNA"/>
</dbReference>
<accession>A0A812JVI0</accession>
<evidence type="ECO:0008006" key="3">
    <source>
        <dbReference type="Google" id="ProtNLM"/>
    </source>
</evidence>
<organism evidence="1 2">
    <name type="scientific">Symbiodinium pilosum</name>
    <name type="common">Dinoflagellate</name>
    <dbReference type="NCBI Taxonomy" id="2952"/>
    <lineage>
        <taxon>Eukaryota</taxon>
        <taxon>Sar</taxon>
        <taxon>Alveolata</taxon>
        <taxon>Dinophyceae</taxon>
        <taxon>Suessiales</taxon>
        <taxon>Symbiodiniaceae</taxon>
        <taxon>Symbiodinium</taxon>
    </lineage>
</organism>
<name>A0A812JVI0_SYMPI</name>
<dbReference type="Proteomes" id="UP000649617">
    <property type="component" value="Unassembled WGS sequence"/>
</dbReference>
<gene>
    <name evidence="1" type="ORF">SPIL2461_LOCUS2226</name>
</gene>